<dbReference type="EMBL" id="ADTU01025480">
    <property type="status" value="NOT_ANNOTATED_CDS"/>
    <property type="molecule type" value="Genomic_DNA"/>
</dbReference>
<dbReference type="EnsemblMetazoa" id="XM_012205323.1">
    <property type="protein sequence ID" value="XP_012060713.1"/>
    <property type="gene ID" value="LOC105623953"/>
</dbReference>
<dbReference type="GO" id="GO:0006412">
    <property type="term" value="P:translation"/>
    <property type="evidence" value="ECO:0007669"/>
    <property type="project" value="InterPro"/>
</dbReference>
<reference evidence="9" key="2">
    <citation type="submission" date="2016-04" db="UniProtKB">
        <authorList>
            <consortium name="EnsemblMetazoa"/>
        </authorList>
    </citation>
    <scope>IDENTIFICATION</scope>
</reference>
<evidence type="ECO:0000259" key="8">
    <source>
        <dbReference type="Pfam" id="PF10484"/>
    </source>
</evidence>
<dbReference type="KEGG" id="acep:105623953"/>
<dbReference type="FunCoup" id="A0A158NT55">
    <property type="interactions" value="415"/>
</dbReference>
<feature type="compositionally biased region" description="Basic and acidic residues" evidence="7">
    <location>
        <begin position="125"/>
        <end position="135"/>
    </location>
</feature>
<name>A0A158NT55_ATTCE</name>
<dbReference type="PANTHER" id="PTHR15925">
    <property type="entry name" value="MITOCHONDRIAL RIBOSOMAL PROTEIN S23"/>
    <property type="match status" value="1"/>
</dbReference>
<dbReference type="InParanoid" id="A0A158NT55"/>
<keyword evidence="5" id="KW-0687">Ribonucleoprotein</keyword>
<dbReference type="OrthoDB" id="10012356at2759"/>
<accession>A0A158NT55</accession>
<dbReference type="InterPro" id="IPR019520">
    <property type="entry name" value="Ribosomal_mS23_met"/>
</dbReference>
<dbReference type="OMA" id="TEDKPIW"/>
<dbReference type="GO" id="GO:0003735">
    <property type="term" value="F:structural constituent of ribosome"/>
    <property type="evidence" value="ECO:0007669"/>
    <property type="project" value="InterPro"/>
</dbReference>
<feature type="compositionally biased region" description="Low complexity" evidence="7">
    <location>
        <begin position="137"/>
        <end position="146"/>
    </location>
</feature>
<dbReference type="CDD" id="cd23701">
    <property type="entry name" value="At1g26750"/>
    <property type="match status" value="1"/>
</dbReference>
<evidence type="ECO:0000313" key="9">
    <source>
        <dbReference type="EnsemblMetazoa" id="XP_012060713.1"/>
    </source>
</evidence>
<dbReference type="GO" id="GO:0005840">
    <property type="term" value="C:ribosome"/>
    <property type="evidence" value="ECO:0007669"/>
    <property type="project" value="InterPro"/>
</dbReference>
<dbReference type="GO" id="GO:0005739">
    <property type="term" value="C:mitochondrion"/>
    <property type="evidence" value="ECO:0007669"/>
    <property type="project" value="InterPro"/>
</dbReference>
<keyword evidence="3" id="KW-0689">Ribosomal protein</keyword>
<evidence type="ECO:0000256" key="2">
    <source>
        <dbReference type="ARBA" id="ARBA00009864"/>
    </source>
</evidence>
<evidence type="ECO:0000313" key="10">
    <source>
        <dbReference type="Proteomes" id="UP000005205"/>
    </source>
</evidence>
<protein>
    <recommendedName>
        <fullName evidence="6">Small ribosomal subunit protein mS23</fullName>
    </recommendedName>
</protein>
<evidence type="ECO:0000256" key="4">
    <source>
        <dbReference type="ARBA" id="ARBA00023128"/>
    </source>
</evidence>
<feature type="domain" description="Small ribosomal subunit protein mS23 conserved" evidence="8">
    <location>
        <begin position="2"/>
        <end position="123"/>
    </location>
</feature>
<proteinExistence type="inferred from homology"/>
<evidence type="ECO:0000256" key="1">
    <source>
        <dbReference type="ARBA" id="ARBA00004173"/>
    </source>
</evidence>
<organism evidence="9 10">
    <name type="scientific">Atta cephalotes</name>
    <name type="common">Leafcutter ant</name>
    <dbReference type="NCBI Taxonomy" id="12957"/>
    <lineage>
        <taxon>Eukaryota</taxon>
        <taxon>Metazoa</taxon>
        <taxon>Ecdysozoa</taxon>
        <taxon>Arthropoda</taxon>
        <taxon>Hexapoda</taxon>
        <taxon>Insecta</taxon>
        <taxon>Pterygota</taxon>
        <taxon>Neoptera</taxon>
        <taxon>Endopterygota</taxon>
        <taxon>Hymenoptera</taxon>
        <taxon>Apocrita</taxon>
        <taxon>Aculeata</taxon>
        <taxon>Formicoidea</taxon>
        <taxon>Formicidae</taxon>
        <taxon>Myrmicinae</taxon>
        <taxon>Atta</taxon>
    </lineage>
</organism>
<reference evidence="10" key="1">
    <citation type="journal article" date="2011" name="PLoS Genet.">
        <title>The genome sequence of the leaf-cutter ant Atta cephalotes reveals insights into its obligate symbiotic lifestyle.</title>
        <authorList>
            <person name="Suen G."/>
            <person name="Teiling C."/>
            <person name="Li L."/>
            <person name="Holt C."/>
            <person name="Abouheif E."/>
            <person name="Bornberg-Bauer E."/>
            <person name="Bouffard P."/>
            <person name="Caldera E.J."/>
            <person name="Cash E."/>
            <person name="Cavanaugh A."/>
            <person name="Denas O."/>
            <person name="Elhaik E."/>
            <person name="Fave M.J."/>
            <person name="Gadau J."/>
            <person name="Gibson J.D."/>
            <person name="Graur D."/>
            <person name="Grubbs K.J."/>
            <person name="Hagen D.E."/>
            <person name="Harkins T.T."/>
            <person name="Helmkampf M."/>
            <person name="Hu H."/>
            <person name="Johnson B.R."/>
            <person name="Kim J."/>
            <person name="Marsh S.E."/>
            <person name="Moeller J.A."/>
            <person name="Munoz-Torres M.C."/>
            <person name="Murphy M.C."/>
            <person name="Naughton M.C."/>
            <person name="Nigam S."/>
            <person name="Overson R."/>
            <person name="Rajakumar R."/>
            <person name="Reese J.T."/>
            <person name="Scott J.J."/>
            <person name="Smith C.R."/>
            <person name="Tao S."/>
            <person name="Tsutsui N.D."/>
            <person name="Viljakainen L."/>
            <person name="Wissler L."/>
            <person name="Yandell M.D."/>
            <person name="Zimmer F."/>
            <person name="Taylor J."/>
            <person name="Slater S.C."/>
            <person name="Clifton S.W."/>
            <person name="Warren W.C."/>
            <person name="Elsik C.G."/>
            <person name="Smith C.D."/>
            <person name="Weinstock G.M."/>
            <person name="Gerardo N.M."/>
            <person name="Currie C.R."/>
        </authorList>
    </citation>
    <scope>NUCLEOTIDE SEQUENCE [LARGE SCALE GENOMIC DNA]</scope>
</reference>
<dbReference type="AlphaFoldDB" id="A0A158NT55"/>
<sequence>MAQSRLEKIGTIYTRIASLLKGKAIKEEDAPLWLVVYEAFPPKYEPRFDRRLPKKPVTPIFYEEDLIRSRFHKDQKFIPTTNLANENVKSATQNFLSMYQTIKKEELLEDKTYERAMEQYVSEMEIKMESRKENESSSDSARSSSA</sequence>
<keyword evidence="4" id="KW-0496">Mitochondrion</keyword>
<keyword evidence="10" id="KW-1185">Reference proteome</keyword>
<dbReference type="STRING" id="12957.A0A158NT55"/>
<dbReference type="Pfam" id="PF10484">
    <property type="entry name" value="MRP-S23"/>
    <property type="match status" value="1"/>
</dbReference>
<evidence type="ECO:0000256" key="7">
    <source>
        <dbReference type="SAM" id="MobiDB-lite"/>
    </source>
</evidence>
<evidence type="ECO:0000256" key="5">
    <source>
        <dbReference type="ARBA" id="ARBA00023274"/>
    </source>
</evidence>
<evidence type="ECO:0000256" key="6">
    <source>
        <dbReference type="ARBA" id="ARBA00035137"/>
    </source>
</evidence>
<evidence type="ECO:0000256" key="3">
    <source>
        <dbReference type="ARBA" id="ARBA00022980"/>
    </source>
</evidence>
<comment type="subcellular location">
    <subcellularLocation>
        <location evidence="1">Mitochondrion</location>
    </subcellularLocation>
</comment>
<gene>
    <name evidence="9" type="primary">105623953</name>
</gene>
<dbReference type="InterPro" id="IPR023611">
    <property type="entry name" value="mS23_dom_met"/>
</dbReference>
<dbReference type="Proteomes" id="UP000005205">
    <property type="component" value="Unassembled WGS sequence"/>
</dbReference>
<comment type="similarity">
    <text evidence="2">Belongs to the mitochondrion-specific ribosomal protein mS23 family.</text>
</comment>
<dbReference type="eggNOG" id="ENOG502RZIC">
    <property type="taxonomic scope" value="Eukaryota"/>
</dbReference>
<dbReference type="PANTHER" id="PTHR15925:SF2">
    <property type="entry name" value="SMALL RIBOSOMAL SUBUNIT PROTEIN MS23"/>
    <property type="match status" value="1"/>
</dbReference>
<dbReference type="InterPro" id="IPR059242">
    <property type="entry name" value="mS23_dom"/>
</dbReference>
<feature type="region of interest" description="Disordered" evidence="7">
    <location>
        <begin position="125"/>
        <end position="146"/>
    </location>
</feature>